<organism evidence="2 3">
    <name type="scientific">Perkinsus olseni</name>
    <name type="common">Perkinsus atlanticus</name>
    <dbReference type="NCBI Taxonomy" id="32597"/>
    <lineage>
        <taxon>Eukaryota</taxon>
        <taxon>Sar</taxon>
        <taxon>Alveolata</taxon>
        <taxon>Perkinsozoa</taxon>
        <taxon>Perkinsea</taxon>
        <taxon>Perkinsida</taxon>
        <taxon>Perkinsidae</taxon>
        <taxon>Perkinsus</taxon>
    </lineage>
</organism>
<evidence type="ECO:0000313" key="2">
    <source>
        <dbReference type="EMBL" id="KAF4681889.1"/>
    </source>
</evidence>
<protein>
    <submittedName>
        <fullName evidence="2">Uncharacterized protein</fullName>
    </submittedName>
</protein>
<dbReference type="Proteomes" id="UP000541610">
    <property type="component" value="Unassembled WGS sequence"/>
</dbReference>
<accession>A0A7J6NDK3</accession>
<gene>
    <name evidence="2" type="ORF">FOZ60_011375</name>
</gene>
<dbReference type="AlphaFoldDB" id="A0A7J6NDK3"/>
<evidence type="ECO:0000256" key="1">
    <source>
        <dbReference type="SAM" id="MobiDB-lite"/>
    </source>
</evidence>
<name>A0A7J6NDK3_PEROL</name>
<comment type="caution">
    <text evidence="2">The sequence shown here is derived from an EMBL/GenBank/DDBJ whole genome shotgun (WGS) entry which is preliminary data.</text>
</comment>
<evidence type="ECO:0000313" key="3">
    <source>
        <dbReference type="Proteomes" id="UP000541610"/>
    </source>
</evidence>
<feature type="compositionally biased region" description="Polar residues" evidence="1">
    <location>
        <begin position="180"/>
        <end position="193"/>
    </location>
</feature>
<sequence>MIVAESLSDLQAQQLRVKELGAELVEWYEQCSLLFDKVISPAHTFFTKPEKFTVILRRWCNSDRYAPVRPWEESSQMGRKFFNSLITEHKLTIGWHCRRVLLADMVKATPRFSGSDRGAALDLTGRLFLPELKSCENEEQFQQKLIKTAQDLGHRSIDEFLQISSRGKREKRPLSHGHQVPQQTLLSRVPTND</sequence>
<proteinExistence type="predicted"/>
<reference evidence="2 3" key="1">
    <citation type="submission" date="2020-04" db="EMBL/GenBank/DDBJ databases">
        <title>Perkinsus olseni comparative genomics.</title>
        <authorList>
            <person name="Bogema D.R."/>
        </authorList>
    </citation>
    <scope>NUCLEOTIDE SEQUENCE [LARGE SCALE GENOMIC DNA]</scope>
    <source>
        <strain evidence="2">00978-12</strain>
    </source>
</reference>
<dbReference type="EMBL" id="JABANP010000476">
    <property type="protein sequence ID" value="KAF4681889.1"/>
    <property type="molecule type" value="Genomic_DNA"/>
</dbReference>
<dbReference type="OrthoDB" id="418953at2759"/>
<feature type="region of interest" description="Disordered" evidence="1">
    <location>
        <begin position="167"/>
        <end position="193"/>
    </location>
</feature>